<dbReference type="GO" id="GO:0010088">
    <property type="term" value="P:phloem development"/>
    <property type="evidence" value="ECO:0007669"/>
    <property type="project" value="EnsemblPlants"/>
</dbReference>
<dbReference type="Proteomes" id="UP000029120">
    <property type="component" value="Chromosome 1"/>
</dbReference>
<sequence>MHYSTAEFYEFCRRGIPDERRLSVVNSGDKYDLIYGVSDRKAPAGPNPLHNR</sequence>
<dbReference type="GO" id="GO:0016036">
    <property type="term" value="P:cellular response to phosphate starvation"/>
    <property type="evidence" value="ECO:0007669"/>
    <property type="project" value="EnsemblPlants"/>
</dbReference>
<evidence type="ECO:0000313" key="2">
    <source>
        <dbReference type="Proteomes" id="UP000029120"/>
    </source>
</evidence>
<dbReference type="GO" id="GO:1900055">
    <property type="term" value="P:regulation of leaf senescence"/>
    <property type="evidence" value="ECO:0007669"/>
    <property type="project" value="EnsemblPlants"/>
</dbReference>
<dbReference type="AlphaFoldDB" id="A0A087HN39"/>
<reference evidence="2" key="1">
    <citation type="journal article" date="2015" name="Nat. Plants">
        <title>Genome expansion of Arabis alpina linked with retrotransposition and reduced symmetric DNA methylation.</title>
        <authorList>
            <person name="Willing E.M."/>
            <person name="Rawat V."/>
            <person name="Mandakova T."/>
            <person name="Maumus F."/>
            <person name="James G.V."/>
            <person name="Nordstroem K.J."/>
            <person name="Becker C."/>
            <person name="Warthmann N."/>
            <person name="Chica C."/>
            <person name="Szarzynska B."/>
            <person name="Zytnicki M."/>
            <person name="Albani M.C."/>
            <person name="Kiefer C."/>
            <person name="Bergonzi S."/>
            <person name="Castaings L."/>
            <person name="Mateos J.L."/>
            <person name="Berns M.C."/>
            <person name="Bujdoso N."/>
            <person name="Piofczyk T."/>
            <person name="de Lorenzo L."/>
            <person name="Barrero-Sicilia C."/>
            <person name="Mateos I."/>
            <person name="Piednoel M."/>
            <person name="Hagmann J."/>
            <person name="Chen-Min-Tao R."/>
            <person name="Iglesias-Fernandez R."/>
            <person name="Schuster S.C."/>
            <person name="Alonso-Blanco C."/>
            <person name="Roudier F."/>
            <person name="Carbonero P."/>
            <person name="Paz-Ares J."/>
            <person name="Davis S.J."/>
            <person name="Pecinka A."/>
            <person name="Quesneville H."/>
            <person name="Colot V."/>
            <person name="Lysak M.A."/>
            <person name="Weigel D."/>
            <person name="Coupland G."/>
            <person name="Schneeberger K."/>
        </authorList>
    </citation>
    <scope>NUCLEOTIDE SEQUENCE [LARGE SCALE GENOMIC DNA]</scope>
    <source>
        <strain evidence="2">cv. Pajares</strain>
    </source>
</reference>
<dbReference type="OrthoDB" id="663321at2759"/>
<accession>A0A087HN39</accession>
<dbReference type="GO" id="GO:0045595">
    <property type="term" value="P:regulation of cell differentiation"/>
    <property type="evidence" value="ECO:0007669"/>
    <property type="project" value="EnsemblPlants"/>
</dbReference>
<evidence type="ECO:0000313" key="1">
    <source>
        <dbReference type="EMBL" id="KFK43541.1"/>
    </source>
</evidence>
<name>A0A087HN39_ARAAL</name>
<dbReference type="EMBL" id="CM002869">
    <property type="protein sequence ID" value="KFK43541.1"/>
    <property type="molecule type" value="Genomic_DNA"/>
</dbReference>
<protein>
    <submittedName>
        <fullName evidence="1">Uncharacterized protein</fullName>
    </submittedName>
</protein>
<dbReference type="GO" id="GO:0033612">
    <property type="term" value="F:receptor serine/threonine kinase binding"/>
    <property type="evidence" value="ECO:0007669"/>
    <property type="project" value="EnsemblPlants"/>
</dbReference>
<gene>
    <name evidence="1" type="ordered locus">AALP_Aa1g140300</name>
</gene>
<proteinExistence type="predicted"/>
<keyword evidence="2" id="KW-1185">Reference proteome</keyword>
<dbReference type="GO" id="GO:2000377">
    <property type="term" value="P:regulation of reactive oxygen species metabolic process"/>
    <property type="evidence" value="ECO:0007669"/>
    <property type="project" value="EnsemblPlants"/>
</dbReference>
<organism evidence="1 2">
    <name type="scientific">Arabis alpina</name>
    <name type="common">Alpine rock-cress</name>
    <dbReference type="NCBI Taxonomy" id="50452"/>
    <lineage>
        <taxon>Eukaryota</taxon>
        <taxon>Viridiplantae</taxon>
        <taxon>Streptophyta</taxon>
        <taxon>Embryophyta</taxon>
        <taxon>Tracheophyta</taxon>
        <taxon>Spermatophyta</taxon>
        <taxon>Magnoliopsida</taxon>
        <taxon>eudicotyledons</taxon>
        <taxon>Gunneridae</taxon>
        <taxon>Pentapetalae</taxon>
        <taxon>rosids</taxon>
        <taxon>malvids</taxon>
        <taxon>Brassicales</taxon>
        <taxon>Brassicaceae</taxon>
        <taxon>Arabideae</taxon>
        <taxon>Arabis</taxon>
    </lineage>
</organism>
<dbReference type="Gramene" id="KFK43541">
    <property type="protein sequence ID" value="KFK43541"/>
    <property type="gene ID" value="AALP_AA1G140300"/>
</dbReference>
<dbReference type="GO" id="GO:0010078">
    <property type="term" value="P:maintenance of root meristem identity"/>
    <property type="evidence" value="ECO:0007669"/>
    <property type="project" value="EnsemblPlants"/>
</dbReference>